<evidence type="ECO:0000313" key="1">
    <source>
        <dbReference type="EMBL" id="TDT17975.1"/>
    </source>
</evidence>
<gene>
    <name evidence="1" type="ORF">BDK89_3589</name>
</gene>
<dbReference type="AlphaFoldDB" id="A0A4R7I3D3"/>
<sequence length="169" mass="18050">MLAADAAERRPRNGDVTEVEMSLGPIEVLVVGFPGNQFNGEILPELERLVEAGTISLVDGLFLRKDGDSDVEFFELEEVGADESVARLAGLLDQVESLISDEDVAELAEGLEPDSSAAVLVFEHTWSRPLRDAIVGSGGVLAANFRVPGMVVDELLDELAALDDVETDA</sequence>
<proteinExistence type="predicted"/>
<organism evidence="1 2">
    <name type="scientific">Ilumatobacter fluminis</name>
    <dbReference type="NCBI Taxonomy" id="467091"/>
    <lineage>
        <taxon>Bacteria</taxon>
        <taxon>Bacillati</taxon>
        <taxon>Actinomycetota</taxon>
        <taxon>Acidimicrobiia</taxon>
        <taxon>Acidimicrobiales</taxon>
        <taxon>Ilumatobacteraceae</taxon>
        <taxon>Ilumatobacter</taxon>
    </lineage>
</organism>
<protein>
    <recommendedName>
        <fullName evidence="3">DUF1269 domain-containing protein</fullName>
    </recommendedName>
</protein>
<keyword evidence="2" id="KW-1185">Reference proteome</keyword>
<dbReference type="Proteomes" id="UP000294558">
    <property type="component" value="Unassembled WGS sequence"/>
</dbReference>
<evidence type="ECO:0000313" key="2">
    <source>
        <dbReference type="Proteomes" id="UP000294558"/>
    </source>
</evidence>
<accession>A0A4R7I3D3</accession>
<dbReference type="Pfam" id="PF19850">
    <property type="entry name" value="DUF6325"/>
    <property type="match status" value="1"/>
</dbReference>
<evidence type="ECO:0008006" key="3">
    <source>
        <dbReference type="Google" id="ProtNLM"/>
    </source>
</evidence>
<name>A0A4R7I3D3_9ACTN</name>
<comment type="caution">
    <text evidence="1">The sequence shown here is derived from an EMBL/GenBank/DDBJ whole genome shotgun (WGS) entry which is preliminary data.</text>
</comment>
<reference evidence="1 2" key="1">
    <citation type="submission" date="2019-03" db="EMBL/GenBank/DDBJ databases">
        <title>Sequencing the genomes of 1000 actinobacteria strains.</title>
        <authorList>
            <person name="Klenk H.-P."/>
        </authorList>
    </citation>
    <scope>NUCLEOTIDE SEQUENCE [LARGE SCALE GENOMIC DNA]</scope>
    <source>
        <strain evidence="1 2">DSM 18936</strain>
    </source>
</reference>
<dbReference type="InterPro" id="IPR046288">
    <property type="entry name" value="DUF6325"/>
</dbReference>
<dbReference type="EMBL" id="SOAU01000001">
    <property type="protein sequence ID" value="TDT17975.1"/>
    <property type="molecule type" value="Genomic_DNA"/>
</dbReference>